<accession>A0ABR1M5E4</accession>
<proteinExistence type="predicted"/>
<comment type="caution">
    <text evidence="1">The sequence shown here is derived from an EMBL/GenBank/DDBJ whole genome shotgun (WGS) entry which is preliminary data.</text>
</comment>
<evidence type="ECO:0000313" key="1">
    <source>
        <dbReference type="EMBL" id="KAK7541334.1"/>
    </source>
</evidence>
<name>A0ABR1M5E4_9PEZI</name>
<dbReference type="Proteomes" id="UP001365128">
    <property type="component" value="Unassembled WGS sequence"/>
</dbReference>
<protein>
    <recommendedName>
        <fullName evidence="3">Secreted protein</fullName>
    </recommendedName>
</protein>
<gene>
    <name evidence="1" type="ORF">IWX46DRAFT_605783</name>
</gene>
<organism evidence="1 2">
    <name type="scientific">Phyllosticta citricarpa</name>
    <dbReference type="NCBI Taxonomy" id="55181"/>
    <lineage>
        <taxon>Eukaryota</taxon>
        <taxon>Fungi</taxon>
        <taxon>Dikarya</taxon>
        <taxon>Ascomycota</taxon>
        <taxon>Pezizomycotina</taxon>
        <taxon>Dothideomycetes</taxon>
        <taxon>Dothideomycetes incertae sedis</taxon>
        <taxon>Botryosphaeriales</taxon>
        <taxon>Phyllostictaceae</taxon>
        <taxon>Phyllosticta</taxon>
    </lineage>
</organism>
<evidence type="ECO:0000313" key="2">
    <source>
        <dbReference type="Proteomes" id="UP001365128"/>
    </source>
</evidence>
<keyword evidence="2" id="KW-1185">Reference proteome</keyword>
<reference evidence="1 2" key="1">
    <citation type="submission" date="2024-04" db="EMBL/GenBank/DDBJ databases">
        <title>Phyllosticta paracitricarpa is synonymous to the EU quarantine fungus P. citricarpa based on phylogenomic analyses.</title>
        <authorList>
            <consortium name="Lawrence Berkeley National Laboratory"/>
            <person name="Van Ingen-Buijs V.A."/>
            <person name="Van Westerhoven A.C."/>
            <person name="Haridas S."/>
            <person name="Skiadas P."/>
            <person name="Martin F."/>
            <person name="Groenewald J.Z."/>
            <person name="Crous P.W."/>
            <person name="Seidl M.F."/>
        </authorList>
    </citation>
    <scope>NUCLEOTIDE SEQUENCE [LARGE SCALE GENOMIC DNA]</scope>
    <source>
        <strain evidence="1 2">CBS 122670</strain>
    </source>
</reference>
<sequence length="169" mass="18644">MSCRLLALGVQRSSWFAALHYSGRVPCRVPHLLFLLSLSSHATRSTSIWPSASCFLVKSLRCKIKTRNSQTARYPHYLGWADHLRNKPLKTFCLHSLTHGQDHSVRSLFLTQVPHDAGRGAGQPAKMRGPGDRNSTQARMLPGSFAHSTENVVLEPLPLGGGRIQIGLP</sequence>
<dbReference type="EMBL" id="JBBPDW010000025">
    <property type="protein sequence ID" value="KAK7541334.1"/>
    <property type="molecule type" value="Genomic_DNA"/>
</dbReference>
<evidence type="ECO:0008006" key="3">
    <source>
        <dbReference type="Google" id="ProtNLM"/>
    </source>
</evidence>